<protein>
    <submittedName>
        <fullName evidence="1">Uncharacterized protein</fullName>
    </submittedName>
</protein>
<evidence type="ECO:0000313" key="2">
    <source>
        <dbReference type="Proteomes" id="UP000002489"/>
    </source>
</evidence>
<sequence length="187" mass="20479">MTKTRVGLSVRDFGRCTFCRFPVSADSQFLVIAEGQTSSTKRNWESSNSAFVMVGQDFVIFGSRWTPQCNESATAAVSGSSSELFIGSGQYSVNCTNVEDVKKAWRSRIVSFIVVGTNPKNVSQKLHWPWTSLGFGASTERKSNTLAKTVDLSATGGIAIKNEVVIKGRRRFEGKVGSIRVDHDERG</sequence>
<proteinExistence type="predicted"/>
<reference evidence="2" key="1">
    <citation type="journal article" date="2012" name="Mol. Plant Microbe Interact.">
        <title>A highly conserved effector in Fusarium oxysporum is required for full virulence on Arabidopsis.</title>
        <authorList>
            <person name="Thatcher L.F."/>
            <person name="Gardiner D.M."/>
            <person name="Kazan K."/>
            <person name="Manners J."/>
        </authorList>
    </citation>
    <scope>NUCLEOTIDE SEQUENCE [LARGE SCALE GENOMIC DNA]</scope>
    <source>
        <strain evidence="2">Fo5176</strain>
    </source>
</reference>
<evidence type="ECO:0000313" key="1">
    <source>
        <dbReference type="EnsemblFungi" id="FOXG_13285P0"/>
    </source>
</evidence>
<dbReference type="Proteomes" id="UP000002489">
    <property type="component" value="Unassembled WGS sequence"/>
</dbReference>
<reference evidence="1" key="2">
    <citation type="submission" date="2025-08" db="UniProtKB">
        <authorList>
            <consortium name="EnsemblFungi"/>
        </authorList>
    </citation>
    <scope>IDENTIFICATION</scope>
    <source>
        <strain evidence="1">4287 / CBS 123668 / FGSC 9935 / NRRL 34936</strain>
    </source>
</reference>
<organism evidence="1 2">
    <name type="scientific">Fusarium oxysporum (strain Fo5176)</name>
    <name type="common">Fusarium vascular wilt</name>
    <dbReference type="NCBI Taxonomy" id="660025"/>
    <lineage>
        <taxon>Eukaryota</taxon>
        <taxon>Fungi</taxon>
        <taxon>Dikarya</taxon>
        <taxon>Ascomycota</taxon>
        <taxon>Pezizomycotina</taxon>
        <taxon>Sordariomycetes</taxon>
        <taxon>Hypocreomycetidae</taxon>
        <taxon>Hypocreales</taxon>
        <taxon>Nectriaceae</taxon>
        <taxon>Fusarium</taxon>
        <taxon>Fusarium oxysporum species complex</taxon>
    </lineage>
</organism>
<dbReference type="EnsemblFungi" id="FOXG_13285T0">
    <property type="protein sequence ID" value="FOXG_13285P0"/>
    <property type="gene ID" value="FOXG_13285"/>
</dbReference>
<accession>A0A0D2YAG0</accession>
<name>A0A0D2YAG0_FUSOF</name>
<dbReference type="AlphaFoldDB" id="A0A0D2YAG0"/>